<evidence type="ECO:0000256" key="3">
    <source>
        <dbReference type="ARBA" id="ARBA00022692"/>
    </source>
</evidence>
<organism evidence="7 8">
    <name type="scientific">Corynebacterium pseudopelargi</name>
    <dbReference type="NCBI Taxonomy" id="2080757"/>
    <lineage>
        <taxon>Bacteria</taxon>
        <taxon>Bacillati</taxon>
        <taxon>Actinomycetota</taxon>
        <taxon>Actinomycetes</taxon>
        <taxon>Mycobacteriales</taxon>
        <taxon>Corynebacteriaceae</taxon>
        <taxon>Corynebacterium</taxon>
    </lineage>
</organism>
<dbReference type="EMBL" id="CP033898">
    <property type="protein sequence ID" value="AZA09639.1"/>
    <property type="molecule type" value="Genomic_DNA"/>
</dbReference>
<feature type="transmembrane region" description="Helical" evidence="6">
    <location>
        <begin position="65"/>
        <end position="90"/>
    </location>
</feature>
<dbReference type="OrthoDB" id="4407546at2"/>
<dbReference type="Proteomes" id="UP000271426">
    <property type="component" value="Chromosome"/>
</dbReference>
<dbReference type="InterPro" id="IPR012809">
    <property type="entry name" value="ECF_CbiQ"/>
</dbReference>
<evidence type="ECO:0000313" key="7">
    <source>
        <dbReference type="EMBL" id="AZA09639.1"/>
    </source>
</evidence>
<gene>
    <name evidence="7" type="primary">cbiQ</name>
    <name evidence="7" type="ORF">CPPEL_07655</name>
</gene>
<feature type="transmembrane region" description="Helical" evidence="6">
    <location>
        <begin position="102"/>
        <end position="122"/>
    </location>
</feature>
<keyword evidence="3 6" id="KW-0812">Transmembrane</keyword>
<dbReference type="RefSeq" id="WP_123960537.1">
    <property type="nucleotide sequence ID" value="NZ_CP033898.1"/>
</dbReference>
<evidence type="ECO:0000313" key="8">
    <source>
        <dbReference type="Proteomes" id="UP000271426"/>
    </source>
</evidence>
<dbReference type="NCBIfam" id="TIGR02454">
    <property type="entry name" value="ECF_T_CbiQ"/>
    <property type="match status" value="1"/>
</dbReference>
<accession>A0A3G6IV39</accession>
<keyword evidence="5 6" id="KW-0472">Membrane</keyword>
<dbReference type="AlphaFoldDB" id="A0A3G6IV39"/>
<dbReference type="GO" id="GO:0006824">
    <property type="term" value="P:cobalt ion transport"/>
    <property type="evidence" value="ECO:0007669"/>
    <property type="project" value="InterPro"/>
</dbReference>
<sequence length="243" mass="26647">MNPLERAAASSPWATRHVGEKAALLLGLVLVCVILTPGWVSILIAATLVWVIWVAKVPLKILGGLMAPPLVFIFVSVIPMIVAISPQGLIWVPDGPHTAAMLIIRSALATCATIVFSLTTPMPEIFQWLRQIKVPAYLVHVIALTYTMTATLLMTAKTMWDAQAMRLGHSNRRRWMRSLGAQAASLFVHAFERGRRLEAGLELRADPSAMDVLVETRPLNRVFLALSFIWLALLCVLGVIGAR</sequence>
<evidence type="ECO:0000256" key="5">
    <source>
        <dbReference type="ARBA" id="ARBA00023136"/>
    </source>
</evidence>
<evidence type="ECO:0000256" key="1">
    <source>
        <dbReference type="ARBA" id="ARBA00004651"/>
    </source>
</evidence>
<feature type="transmembrane region" description="Helical" evidence="6">
    <location>
        <begin position="134"/>
        <end position="154"/>
    </location>
</feature>
<protein>
    <submittedName>
        <fullName evidence="7">Cobalt transport protein CbiQ</fullName>
    </submittedName>
</protein>
<evidence type="ECO:0000256" key="6">
    <source>
        <dbReference type="SAM" id="Phobius"/>
    </source>
</evidence>
<dbReference type="KEGG" id="cpso:CPPEL_07655"/>
<keyword evidence="2" id="KW-1003">Cell membrane</keyword>
<dbReference type="PANTHER" id="PTHR43723:SF1">
    <property type="entry name" value="COBALT TRANSPORT PROTEIN CBIQ"/>
    <property type="match status" value="1"/>
</dbReference>
<comment type="subcellular location">
    <subcellularLocation>
        <location evidence="1">Cell membrane</location>
        <topology evidence="1">Multi-pass membrane protein</topology>
    </subcellularLocation>
</comment>
<keyword evidence="4 6" id="KW-1133">Transmembrane helix</keyword>
<feature type="transmembrane region" description="Helical" evidence="6">
    <location>
        <begin position="23"/>
        <end position="53"/>
    </location>
</feature>
<reference evidence="7 8" key="1">
    <citation type="submission" date="2018-11" db="EMBL/GenBank/DDBJ databases">
        <authorList>
            <person name="Kleinhagauer T."/>
            <person name="Glaeser S.P."/>
            <person name="Spergser J."/>
            <person name="Ruckert C."/>
            <person name="Kaempfer P."/>
            <person name="Busse H.-J."/>
        </authorList>
    </citation>
    <scope>NUCLEOTIDE SEQUENCE [LARGE SCALE GENOMIC DNA]</scope>
    <source>
        <strain evidence="7 8">812CH</strain>
    </source>
</reference>
<dbReference type="CDD" id="cd16914">
    <property type="entry name" value="EcfT"/>
    <property type="match status" value="1"/>
</dbReference>
<dbReference type="PANTHER" id="PTHR43723">
    <property type="entry name" value="COBALT TRANSPORT PROTEIN CBIQ"/>
    <property type="match status" value="1"/>
</dbReference>
<name>A0A3G6IV39_9CORY</name>
<keyword evidence="8" id="KW-1185">Reference proteome</keyword>
<dbReference type="Pfam" id="PF02361">
    <property type="entry name" value="CbiQ"/>
    <property type="match status" value="1"/>
</dbReference>
<proteinExistence type="predicted"/>
<feature type="transmembrane region" description="Helical" evidence="6">
    <location>
        <begin position="222"/>
        <end position="242"/>
    </location>
</feature>
<dbReference type="InterPro" id="IPR052770">
    <property type="entry name" value="Cobalt_transport_CbiQ"/>
</dbReference>
<dbReference type="GO" id="GO:0043190">
    <property type="term" value="C:ATP-binding cassette (ABC) transporter complex"/>
    <property type="evidence" value="ECO:0007669"/>
    <property type="project" value="InterPro"/>
</dbReference>
<evidence type="ECO:0000256" key="2">
    <source>
        <dbReference type="ARBA" id="ARBA00022475"/>
    </source>
</evidence>
<evidence type="ECO:0000256" key="4">
    <source>
        <dbReference type="ARBA" id="ARBA00022989"/>
    </source>
</evidence>
<dbReference type="InterPro" id="IPR003339">
    <property type="entry name" value="ABC/ECF_trnsptr_transmembrane"/>
</dbReference>